<reference evidence="7 8" key="1">
    <citation type="journal article" date="2018" name="Nat. Ecol. Evol.">
        <title>Pezizomycetes genomes reveal the molecular basis of ectomycorrhizal truffle lifestyle.</title>
        <authorList>
            <person name="Murat C."/>
            <person name="Payen T."/>
            <person name="Noel B."/>
            <person name="Kuo A."/>
            <person name="Morin E."/>
            <person name="Chen J."/>
            <person name="Kohler A."/>
            <person name="Krizsan K."/>
            <person name="Balestrini R."/>
            <person name="Da Silva C."/>
            <person name="Montanini B."/>
            <person name="Hainaut M."/>
            <person name="Levati E."/>
            <person name="Barry K.W."/>
            <person name="Belfiori B."/>
            <person name="Cichocki N."/>
            <person name="Clum A."/>
            <person name="Dockter R.B."/>
            <person name="Fauchery L."/>
            <person name="Guy J."/>
            <person name="Iotti M."/>
            <person name="Le Tacon F."/>
            <person name="Lindquist E.A."/>
            <person name="Lipzen A."/>
            <person name="Malagnac F."/>
            <person name="Mello A."/>
            <person name="Molinier V."/>
            <person name="Miyauchi S."/>
            <person name="Poulain J."/>
            <person name="Riccioni C."/>
            <person name="Rubini A."/>
            <person name="Sitrit Y."/>
            <person name="Splivallo R."/>
            <person name="Traeger S."/>
            <person name="Wang M."/>
            <person name="Zifcakova L."/>
            <person name="Wipf D."/>
            <person name="Zambonelli A."/>
            <person name="Paolocci F."/>
            <person name="Nowrousian M."/>
            <person name="Ottonello S."/>
            <person name="Baldrian P."/>
            <person name="Spatafora J.W."/>
            <person name="Henrissat B."/>
            <person name="Nagy L.G."/>
            <person name="Aury J.M."/>
            <person name="Wincker P."/>
            <person name="Grigoriev I.V."/>
            <person name="Bonfante P."/>
            <person name="Martin F.M."/>
        </authorList>
    </citation>
    <scope>NUCLEOTIDE SEQUENCE [LARGE SCALE GENOMIC DNA]</scope>
    <source>
        <strain evidence="7 8">RN42</strain>
    </source>
</reference>
<organism evidence="7 8">
    <name type="scientific">Ascobolus immersus RN42</name>
    <dbReference type="NCBI Taxonomy" id="1160509"/>
    <lineage>
        <taxon>Eukaryota</taxon>
        <taxon>Fungi</taxon>
        <taxon>Dikarya</taxon>
        <taxon>Ascomycota</taxon>
        <taxon>Pezizomycotina</taxon>
        <taxon>Pezizomycetes</taxon>
        <taxon>Pezizales</taxon>
        <taxon>Ascobolaceae</taxon>
        <taxon>Ascobolus</taxon>
    </lineage>
</organism>
<keyword evidence="5" id="KW-0496">Mitochondrion</keyword>
<evidence type="ECO:0000256" key="4">
    <source>
        <dbReference type="ARBA" id="ARBA00022824"/>
    </source>
</evidence>
<evidence type="ECO:0000256" key="6">
    <source>
        <dbReference type="ARBA" id="ARBA00023136"/>
    </source>
</evidence>
<dbReference type="GO" id="GO:0016020">
    <property type="term" value="C:membrane"/>
    <property type="evidence" value="ECO:0007669"/>
    <property type="project" value="UniProtKB-SubCell"/>
</dbReference>
<evidence type="ECO:0000256" key="5">
    <source>
        <dbReference type="ARBA" id="ARBA00023128"/>
    </source>
</evidence>
<proteinExistence type="predicted"/>
<evidence type="ECO:0000313" key="7">
    <source>
        <dbReference type="EMBL" id="RPA77699.1"/>
    </source>
</evidence>
<comment type="subcellular location">
    <subcellularLocation>
        <location evidence="2">Endoplasmic reticulum</location>
    </subcellularLocation>
    <subcellularLocation>
        <location evidence="3">Membrane</location>
    </subcellularLocation>
    <subcellularLocation>
        <location evidence="1">Mitochondrion</location>
    </subcellularLocation>
</comment>
<dbReference type="OrthoDB" id="427518at2759"/>
<dbReference type="SUPFAM" id="SSF53474">
    <property type="entry name" value="alpha/beta-Hydrolases"/>
    <property type="match status" value="1"/>
</dbReference>
<dbReference type="PANTHER" id="PTHR48182">
    <property type="entry name" value="PROTEIN SERAC1"/>
    <property type="match status" value="1"/>
</dbReference>
<keyword evidence="6" id="KW-0472">Membrane</keyword>
<dbReference type="GO" id="GO:0005739">
    <property type="term" value="C:mitochondrion"/>
    <property type="evidence" value="ECO:0007669"/>
    <property type="project" value="UniProtKB-SubCell"/>
</dbReference>
<dbReference type="InterPro" id="IPR029058">
    <property type="entry name" value="AB_hydrolase_fold"/>
</dbReference>
<evidence type="ECO:0000256" key="3">
    <source>
        <dbReference type="ARBA" id="ARBA00004370"/>
    </source>
</evidence>
<dbReference type="AlphaFoldDB" id="A0A3N4HVL6"/>
<evidence type="ECO:0008006" key="9">
    <source>
        <dbReference type="Google" id="ProtNLM"/>
    </source>
</evidence>
<dbReference type="PANTHER" id="PTHR48182:SF2">
    <property type="entry name" value="PROTEIN SERAC1"/>
    <property type="match status" value="1"/>
</dbReference>
<evidence type="ECO:0000256" key="1">
    <source>
        <dbReference type="ARBA" id="ARBA00004173"/>
    </source>
</evidence>
<evidence type="ECO:0000313" key="8">
    <source>
        <dbReference type="Proteomes" id="UP000275078"/>
    </source>
</evidence>
<keyword evidence="8" id="KW-1185">Reference proteome</keyword>
<dbReference type="GO" id="GO:0005783">
    <property type="term" value="C:endoplasmic reticulum"/>
    <property type="evidence" value="ECO:0007669"/>
    <property type="project" value="UniProtKB-SubCell"/>
</dbReference>
<dbReference type="EMBL" id="ML119722">
    <property type="protein sequence ID" value="RPA77699.1"/>
    <property type="molecule type" value="Genomic_DNA"/>
</dbReference>
<name>A0A3N4HVL6_ASCIM</name>
<protein>
    <recommendedName>
        <fullName evidence="9">DUF676 domain-containing protein</fullName>
    </recommendedName>
</protein>
<accession>A0A3N4HVL6</accession>
<evidence type="ECO:0000256" key="2">
    <source>
        <dbReference type="ARBA" id="ARBA00004240"/>
    </source>
</evidence>
<dbReference type="Proteomes" id="UP000275078">
    <property type="component" value="Unassembled WGS sequence"/>
</dbReference>
<dbReference type="InterPro" id="IPR052374">
    <property type="entry name" value="SERAC1"/>
</dbReference>
<gene>
    <name evidence="7" type="ORF">BJ508DRAFT_165203</name>
</gene>
<keyword evidence="4" id="KW-0256">Endoplasmic reticulum</keyword>
<sequence length="348" mass="38641">METLYEPSSDESIIADIILVHGLTGGRISTWSMPSEKEPWPKKFLPKHIPQARISTFGYDAEVVNAWEMTSQIGVRDHARKLVNALVVLREGSPSINQGAPIIFIAHSLGGLVCEEAMVLLSQSTTPSHVRLWCSNIAIMLIGVPHGGSGVAKWAERSAALVPRQVNKKLLQVLRTDSELLSRQQEDFQVAITTGRQGLSQVQIVCFFEELRIRGMKQMVVERSSAQISALYPAIGIRSNHIDLGRFDSEKNETYQYMLRLLKDWTEIRSVFDSTTLEISDGASGDANHEYDSVAAVDNARQFNGDIGLSDGYRRVNSYRQVTATGNSMQINGNITDTTVLADFFRRA</sequence>
<dbReference type="Gene3D" id="3.40.50.1820">
    <property type="entry name" value="alpha/beta hydrolase"/>
    <property type="match status" value="1"/>
</dbReference>